<evidence type="ECO:0000256" key="1">
    <source>
        <dbReference type="SAM" id="MobiDB-lite"/>
    </source>
</evidence>
<dbReference type="Proteomes" id="UP000266673">
    <property type="component" value="Unassembled WGS sequence"/>
</dbReference>
<feature type="region of interest" description="Disordered" evidence="1">
    <location>
        <begin position="145"/>
        <end position="179"/>
    </location>
</feature>
<evidence type="ECO:0000313" key="3">
    <source>
        <dbReference type="Proteomes" id="UP000266673"/>
    </source>
</evidence>
<proteinExistence type="predicted"/>
<sequence length="191" mass="21432">MSVWKDFTMLSLYPDVGQSLSYTKGIAQDTDQSQSYTKGIAQYTGQSQSYTKRTAQDTGQSQSYTFALNDSALENLELNATKIIQDQQLPVSGSKKDKPKNQLVISKTIRFWHLRMRILNEGTKLPAPNKRGNEIEKTFLHAKKSVKSEPQPINGMPSSESLPSSDEGNKECSEEDDMEIKFDLTIISTEL</sequence>
<organism evidence="2 3">
    <name type="scientific">Gigaspora rosea</name>
    <dbReference type="NCBI Taxonomy" id="44941"/>
    <lineage>
        <taxon>Eukaryota</taxon>
        <taxon>Fungi</taxon>
        <taxon>Fungi incertae sedis</taxon>
        <taxon>Mucoromycota</taxon>
        <taxon>Glomeromycotina</taxon>
        <taxon>Glomeromycetes</taxon>
        <taxon>Diversisporales</taxon>
        <taxon>Gigasporaceae</taxon>
        <taxon>Gigaspora</taxon>
    </lineage>
</organism>
<dbReference type="OrthoDB" id="2421943at2759"/>
<comment type="caution">
    <text evidence="2">The sequence shown here is derived from an EMBL/GenBank/DDBJ whole genome shotgun (WGS) entry which is preliminary data.</text>
</comment>
<dbReference type="EMBL" id="QKWP01001887">
    <property type="protein sequence ID" value="RIB05973.1"/>
    <property type="molecule type" value="Genomic_DNA"/>
</dbReference>
<reference evidence="2 3" key="1">
    <citation type="submission" date="2018-06" db="EMBL/GenBank/DDBJ databases">
        <title>Comparative genomics reveals the genomic features of Rhizophagus irregularis, R. cerebriforme, R. diaphanum and Gigaspora rosea, and their symbiotic lifestyle signature.</title>
        <authorList>
            <person name="Morin E."/>
            <person name="San Clemente H."/>
            <person name="Chen E.C.H."/>
            <person name="De La Providencia I."/>
            <person name="Hainaut M."/>
            <person name="Kuo A."/>
            <person name="Kohler A."/>
            <person name="Murat C."/>
            <person name="Tang N."/>
            <person name="Roy S."/>
            <person name="Loubradou J."/>
            <person name="Henrissat B."/>
            <person name="Grigoriev I.V."/>
            <person name="Corradi N."/>
            <person name="Roux C."/>
            <person name="Martin F.M."/>
        </authorList>
    </citation>
    <scope>NUCLEOTIDE SEQUENCE [LARGE SCALE GENOMIC DNA]</scope>
    <source>
        <strain evidence="2 3">DAOM 194757</strain>
    </source>
</reference>
<evidence type="ECO:0000313" key="2">
    <source>
        <dbReference type="EMBL" id="RIB05973.1"/>
    </source>
</evidence>
<feature type="compositionally biased region" description="Polar residues" evidence="1">
    <location>
        <begin position="156"/>
        <end position="166"/>
    </location>
</feature>
<accession>A0A397UF92</accession>
<protein>
    <submittedName>
        <fullName evidence="2">Uncharacterized protein</fullName>
    </submittedName>
</protein>
<gene>
    <name evidence="2" type="ORF">C2G38_2218210</name>
</gene>
<keyword evidence="3" id="KW-1185">Reference proteome</keyword>
<dbReference type="AlphaFoldDB" id="A0A397UF92"/>
<name>A0A397UF92_9GLOM</name>